<gene>
    <name evidence="1" type="ORF">ACIGXA_00830</name>
</gene>
<dbReference type="EMBL" id="JBITYG010000001">
    <property type="protein sequence ID" value="MFI9099039.1"/>
    <property type="molecule type" value="Genomic_DNA"/>
</dbReference>
<dbReference type="RefSeq" id="WP_164298341.1">
    <property type="nucleotide sequence ID" value="NZ_JBITYG010000001.1"/>
</dbReference>
<reference evidence="1 2" key="1">
    <citation type="submission" date="2024-10" db="EMBL/GenBank/DDBJ databases">
        <title>The Natural Products Discovery Center: Release of the First 8490 Sequenced Strains for Exploring Actinobacteria Biosynthetic Diversity.</title>
        <authorList>
            <person name="Kalkreuter E."/>
            <person name="Kautsar S.A."/>
            <person name="Yang D."/>
            <person name="Bader C.D."/>
            <person name="Teijaro C.N."/>
            <person name="Fluegel L."/>
            <person name="Davis C.M."/>
            <person name="Simpson J.R."/>
            <person name="Lauterbach L."/>
            <person name="Steele A.D."/>
            <person name="Gui C."/>
            <person name="Meng S."/>
            <person name="Li G."/>
            <person name="Viehrig K."/>
            <person name="Ye F."/>
            <person name="Su P."/>
            <person name="Kiefer A.F."/>
            <person name="Nichols A."/>
            <person name="Cepeda A.J."/>
            <person name="Yan W."/>
            <person name="Fan B."/>
            <person name="Jiang Y."/>
            <person name="Adhikari A."/>
            <person name="Zheng C.-J."/>
            <person name="Schuster L."/>
            <person name="Cowan T.M."/>
            <person name="Smanski M.J."/>
            <person name="Chevrette M.G."/>
            <person name="De Carvalho L.P.S."/>
            <person name="Shen B."/>
        </authorList>
    </citation>
    <scope>NUCLEOTIDE SEQUENCE [LARGE SCALE GENOMIC DNA]</scope>
    <source>
        <strain evidence="1 2">NPDC053399</strain>
    </source>
</reference>
<proteinExistence type="predicted"/>
<dbReference type="Proteomes" id="UP001614394">
    <property type="component" value="Unassembled WGS sequence"/>
</dbReference>
<organism evidence="1 2">
    <name type="scientific">Streptomyces fildesensis</name>
    <dbReference type="NCBI Taxonomy" id="375757"/>
    <lineage>
        <taxon>Bacteria</taxon>
        <taxon>Bacillati</taxon>
        <taxon>Actinomycetota</taxon>
        <taxon>Actinomycetes</taxon>
        <taxon>Kitasatosporales</taxon>
        <taxon>Streptomycetaceae</taxon>
        <taxon>Streptomyces</taxon>
    </lineage>
</organism>
<comment type="caution">
    <text evidence="1">The sequence shown here is derived from an EMBL/GenBank/DDBJ whole genome shotgun (WGS) entry which is preliminary data.</text>
</comment>
<keyword evidence="2" id="KW-1185">Reference proteome</keyword>
<accession>A0ABW8BY01</accession>
<sequence>MADLKVSYDRLEESTKSLQTIQRELEDTGGHQKEIKEFLGSGDIAHAMHDFASNWDYHRHKLLDKVKAMGEMAEKTMEAFKDVDKKLEDGLDGAGKKK</sequence>
<name>A0ABW8BY01_9ACTN</name>
<evidence type="ECO:0000313" key="2">
    <source>
        <dbReference type="Proteomes" id="UP001614394"/>
    </source>
</evidence>
<evidence type="ECO:0000313" key="1">
    <source>
        <dbReference type="EMBL" id="MFI9099039.1"/>
    </source>
</evidence>
<protein>
    <submittedName>
        <fullName evidence="1">Uncharacterized protein</fullName>
    </submittedName>
</protein>